<dbReference type="SUPFAM" id="SSF56219">
    <property type="entry name" value="DNase I-like"/>
    <property type="match status" value="1"/>
</dbReference>
<dbReference type="SUPFAM" id="SSF56672">
    <property type="entry name" value="DNA/RNA polymerases"/>
    <property type="match status" value="1"/>
</dbReference>
<gene>
    <name evidence="2" type="ORF">CINCED_3A020499</name>
</gene>
<evidence type="ECO:0000313" key="3">
    <source>
        <dbReference type="Proteomes" id="UP000325440"/>
    </source>
</evidence>
<dbReference type="GO" id="GO:0004527">
    <property type="term" value="F:exonuclease activity"/>
    <property type="evidence" value="ECO:0007669"/>
    <property type="project" value="UniProtKB-KW"/>
</dbReference>
<dbReference type="Pfam" id="PF00078">
    <property type="entry name" value="RVT_1"/>
    <property type="match status" value="1"/>
</dbReference>
<dbReference type="InterPro" id="IPR043502">
    <property type="entry name" value="DNA/RNA_pol_sf"/>
</dbReference>
<keyword evidence="2" id="KW-0548">Nucleotidyltransferase</keyword>
<accession>A0A5E4MS94</accession>
<dbReference type="Gene3D" id="3.60.10.10">
    <property type="entry name" value="Endonuclease/exonuclease/phosphatase"/>
    <property type="match status" value="1"/>
</dbReference>
<feature type="domain" description="Reverse transcriptase" evidence="1">
    <location>
        <begin position="326"/>
        <end position="402"/>
    </location>
</feature>
<name>A0A5E4MS94_9HEMI</name>
<dbReference type="PANTHER" id="PTHR47027:SF20">
    <property type="entry name" value="REVERSE TRANSCRIPTASE-LIKE PROTEIN WITH RNA-DIRECTED DNA POLYMERASE DOMAIN"/>
    <property type="match status" value="1"/>
</dbReference>
<evidence type="ECO:0000313" key="2">
    <source>
        <dbReference type="EMBL" id="VVC34371.1"/>
    </source>
</evidence>
<dbReference type="EMBL" id="CABPRJ010000993">
    <property type="protein sequence ID" value="VVC34371.1"/>
    <property type="molecule type" value="Genomic_DNA"/>
</dbReference>
<evidence type="ECO:0000259" key="1">
    <source>
        <dbReference type="Pfam" id="PF00078"/>
    </source>
</evidence>
<keyword evidence="2" id="KW-0808">Transferase</keyword>
<reference evidence="2 3" key="1">
    <citation type="submission" date="2019-08" db="EMBL/GenBank/DDBJ databases">
        <authorList>
            <person name="Alioto T."/>
            <person name="Alioto T."/>
            <person name="Gomez Garrido J."/>
        </authorList>
    </citation>
    <scope>NUCLEOTIDE SEQUENCE [LARGE SCALE GENOMIC DNA]</scope>
</reference>
<dbReference type="GO" id="GO:0003964">
    <property type="term" value="F:RNA-directed DNA polymerase activity"/>
    <property type="evidence" value="ECO:0007669"/>
    <property type="project" value="UniProtKB-KW"/>
</dbReference>
<sequence>MKVGHYIVYFSGLADGHYFGSGFAVHEKLETYVKEFIPISERMSCLKLNTTPINIILVCVHAWMETSEDEVKDGFYNKLDETWDSLCGNTVKIMLGDLNAKCGREPQYAPTIGKESLHAINNRNRLQLISFTVSNNIVVRSTTFPHKNIHRATWKSPDGNMLNQIVHILIENRFQSSIKNIRSYRGADTDHFLLISKFKLKLQGMKSLKERKIKKYVDSIDTHLKDRRTGNIETDWNKINLVIKEKAERSIGGVQNGNTSKKKKLYNETIGQYKDFNPTLKAIKGSNGDTLMEPNDKAKRWREYFIDLLNAEIPVNRIGNTQYQTAEPMISFADDLNIIGNTRDDLEKATKVLEKSADEIGLKINIEKMKIMELLDTDADVMDPDPDDWIYEKVNEFKYLGVCVNTKNDWSQEIGLRIMKVEKASFALSKFFKSKMLSKKTKIRLYTVIVRVILTYGCEAWTYKTISVTERRLTTFENKLWRAICGHKLTQIKCEHWYVEEKV</sequence>
<keyword evidence="2" id="KW-0695">RNA-directed DNA polymerase</keyword>
<dbReference type="PANTHER" id="PTHR47027">
    <property type="entry name" value="REVERSE TRANSCRIPTASE DOMAIN-CONTAINING PROTEIN"/>
    <property type="match status" value="1"/>
</dbReference>
<keyword evidence="2" id="KW-0255">Endonuclease</keyword>
<keyword evidence="2" id="KW-0269">Exonuclease</keyword>
<keyword evidence="3" id="KW-1185">Reference proteome</keyword>
<proteinExistence type="predicted"/>
<dbReference type="AlphaFoldDB" id="A0A5E4MS94"/>
<dbReference type="InterPro" id="IPR036691">
    <property type="entry name" value="Endo/exonu/phosph_ase_sf"/>
</dbReference>
<dbReference type="Proteomes" id="UP000325440">
    <property type="component" value="Unassembled WGS sequence"/>
</dbReference>
<dbReference type="GO" id="GO:0004519">
    <property type="term" value="F:endonuclease activity"/>
    <property type="evidence" value="ECO:0007669"/>
    <property type="project" value="UniProtKB-KW"/>
</dbReference>
<dbReference type="InterPro" id="IPR000477">
    <property type="entry name" value="RT_dom"/>
</dbReference>
<organism evidence="2 3">
    <name type="scientific">Cinara cedri</name>
    <dbReference type="NCBI Taxonomy" id="506608"/>
    <lineage>
        <taxon>Eukaryota</taxon>
        <taxon>Metazoa</taxon>
        <taxon>Ecdysozoa</taxon>
        <taxon>Arthropoda</taxon>
        <taxon>Hexapoda</taxon>
        <taxon>Insecta</taxon>
        <taxon>Pterygota</taxon>
        <taxon>Neoptera</taxon>
        <taxon>Paraneoptera</taxon>
        <taxon>Hemiptera</taxon>
        <taxon>Sternorrhyncha</taxon>
        <taxon>Aphidomorpha</taxon>
        <taxon>Aphidoidea</taxon>
        <taxon>Aphididae</taxon>
        <taxon>Lachninae</taxon>
        <taxon>Cinara</taxon>
    </lineage>
</organism>
<keyword evidence="2" id="KW-0540">Nuclease</keyword>
<protein>
    <submittedName>
        <fullName evidence="2">Endonuclease/exonuclease/phosphatase,Reverse transcriptase domain</fullName>
    </submittedName>
</protein>
<keyword evidence="2" id="KW-0378">Hydrolase</keyword>
<dbReference type="OrthoDB" id="8061036at2759"/>